<evidence type="ECO:0000313" key="2">
    <source>
        <dbReference type="Proteomes" id="UP001060085"/>
    </source>
</evidence>
<protein>
    <submittedName>
        <fullName evidence="1">Uncharacterized protein</fullName>
    </submittedName>
</protein>
<evidence type="ECO:0000313" key="1">
    <source>
        <dbReference type="EMBL" id="KAI5659108.1"/>
    </source>
</evidence>
<sequence>MGVTITQKPCLSIDLVTRFSSNIINSEKIQVYKGLHIVRNKVTISEREGLPHHLLGQVEQDVDHSFVDFYRDTVAILETIIKYGSVPIIFGGSNSFLETLMEDSKRYEKYLMRRKIKRGVERAIGVLEMHEYFLLEAKLNNRSKYALFASFIEKIKENTCALTHSQVGKIMRQRDEIYEISIGLMLHKCYRKLERMLIGHGTKLCWSSAWNWLLNFLQKKRKIVFKGESIRLSS</sequence>
<name>A0ACC0AI41_CATRO</name>
<proteinExistence type="predicted"/>
<organism evidence="1 2">
    <name type="scientific">Catharanthus roseus</name>
    <name type="common">Madagascar periwinkle</name>
    <name type="synonym">Vinca rosea</name>
    <dbReference type="NCBI Taxonomy" id="4058"/>
    <lineage>
        <taxon>Eukaryota</taxon>
        <taxon>Viridiplantae</taxon>
        <taxon>Streptophyta</taxon>
        <taxon>Embryophyta</taxon>
        <taxon>Tracheophyta</taxon>
        <taxon>Spermatophyta</taxon>
        <taxon>Magnoliopsida</taxon>
        <taxon>eudicotyledons</taxon>
        <taxon>Gunneridae</taxon>
        <taxon>Pentapetalae</taxon>
        <taxon>asterids</taxon>
        <taxon>lamiids</taxon>
        <taxon>Gentianales</taxon>
        <taxon>Apocynaceae</taxon>
        <taxon>Rauvolfioideae</taxon>
        <taxon>Vinceae</taxon>
        <taxon>Catharanthinae</taxon>
        <taxon>Catharanthus</taxon>
    </lineage>
</organism>
<dbReference type="Proteomes" id="UP001060085">
    <property type="component" value="Linkage Group LG06"/>
</dbReference>
<comment type="caution">
    <text evidence="1">The sequence shown here is derived from an EMBL/GenBank/DDBJ whole genome shotgun (WGS) entry which is preliminary data.</text>
</comment>
<reference evidence="2" key="1">
    <citation type="journal article" date="2023" name="Nat. Plants">
        <title>Single-cell RNA sequencing provides a high-resolution roadmap for understanding the multicellular compartmentation of specialized metabolism.</title>
        <authorList>
            <person name="Sun S."/>
            <person name="Shen X."/>
            <person name="Li Y."/>
            <person name="Li Y."/>
            <person name="Wang S."/>
            <person name="Li R."/>
            <person name="Zhang H."/>
            <person name="Shen G."/>
            <person name="Guo B."/>
            <person name="Wei J."/>
            <person name="Xu J."/>
            <person name="St-Pierre B."/>
            <person name="Chen S."/>
            <person name="Sun C."/>
        </authorList>
    </citation>
    <scope>NUCLEOTIDE SEQUENCE [LARGE SCALE GENOMIC DNA]</scope>
</reference>
<accession>A0ACC0AI41</accession>
<dbReference type="EMBL" id="CM044706">
    <property type="protein sequence ID" value="KAI5659108.1"/>
    <property type="molecule type" value="Genomic_DNA"/>
</dbReference>
<gene>
    <name evidence="1" type="ORF">M9H77_27901</name>
</gene>
<keyword evidence="2" id="KW-1185">Reference proteome</keyword>